<name>A0A0U5BMD4_9BACL</name>
<dbReference type="Pfam" id="PF12399">
    <property type="entry name" value="BCA_ABC_TP_C"/>
    <property type="match status" value="1"/>
</dbReference>
<accession>A0A0U5BMD4</accession>
<dbReference type="KEGG" id="asoc:CB4_03558"/>
<dbReference type="PANTHER" id="PTHR45772:SF7">
    <property type="entry name" value="AMINO ACID ABC TRANSPORTER ATP-BINDING PROTEIN"/>
    <property type="match status" value="1"/>
</dbReference>
<dbReference type="RefSeq" id="WP_096467042.1">
    <property type="nucleotide sequence ID" value="NZ_AP017312.1"/>
</dbReference>
<keyword evidence="4" id="KW-0378">Hydrolase</keyword>
<dbReference type="InterPro" id="IPR032823">
    <property type="entry name" value="BCA_ABC_TP_C"/>
</dbReference>
<dbReference type="GO" id="GO:0042941">
    <property type="term" value="P:D-alanine transmembrane transport"/>
    <property type="evidence" value="ECO:0007669"/>
    <property type="project" value="TreeGrafter"/>
</dbReference>
<dbReference type="GO" id="GO:0005524">
    <property type="term" value="F:ATP binding"/>
    <property type="evidence" value="ECO:0007669"/>
    <property type="project" value="UniProtKB-KW"/>
</dbReference>
<keyword evidence="1" id="KW-0813">Transport</keyword>
<dbReference type="SMART" id="SM00382">
    <property type="entry name" value="AAA"/>
    <property type="match status" value="1"/>
</dbReference>
<dbReference type="PROSITE" id="PS50893">
    <property type="entry name" value="ABC_TRANSPORTER_2"/>
    <property type="match status" value="1"/>
</dbReference>
<dbReference type="EC" id="3.6.3.-" evidence="4"/>
<evidence type="ECO:0000313" key="4">
    <source>
        <dbReference type="EMBL" id="BAU29358.1"/>
    </source>
</evidence>
<evidence type="ECO:0000256" key="1">
    <source>
        <dbReference type="ARBA" id="ARBA00022448"/>
    </source>
</evidence>
<sequence>MTAPILLEVDNITKSFGGVTAVHDVSFAMHTQQIVAVIGPNGAGKTTLFNMITALMPPTTGSIRFQGQELAGKKPHQIAKLGITRTFQNLQVFNNMTVIENVMTGMHLRTGTGLLGAGFRLPGVGREERRMVEKALGYLEAVGLLPYAYESAALLPYGNQRLLEIARAAAAEPKLILLDEPMAGLNPEESRELVNVILKMREQGMTFLFVEHDMETVMAVADNIVVLDYGGKIAEGKPEEIYNNPKVIAAYLGEEEDEEEEMPC</sequence>
<dbReference type="EMBL" id="AP017312">
    <property type="protein sequence ID" value="BAU29358.1"/>
    <property type="molecule type" value="Genomic_DNA"/>
</dbReference>
<dbReference type="PANTHER" id="PTHR45772">
    <property type="entry name" value="CONSERVED COMPONENT OF ABC TRANSPORTER FOR NATURAL AMINO ACIDS-RELATED"/>
    <property type="match status" value="1"/>
</dbReference>
<dbReference type="OrthoDB" id="9805514at2"/>
<dbReference type="InterPro" id="IPR003593">
    <property type="entry name" value="AAA+_ATPase"/>
</dbReference>
<dbReference type="GO" id="GO:0005304">
    <property type="term" value="F:L-valine transmembrane transporter activity"/>
    <property type="evidence" value="ECO:0007669"/>
    <property type="project" value="TreeGrafter"/>
</dbReference>
<keyword evidence="2" id="KW-0547">Nucleotide-binding</keyword>
<dbReference type="Gene3D" id="3.40.50.300">
    <property type="entry name" value="P-loop containing nucleotide triphosphate hydrolases"/>
    <property type="match status" value="1"/>
</dbReference>
<dbReference type="CDD" id="cd03219">
    <property type="entry name" value="ABC_Mj1267_LivG_branched"/>
    <property type="match status" value="1"/>
</dbReference>
<dbReference type="SUPFAM" id="SSF52540">
    <property type="entry name" value="P-loop containing nucleoside triphosphate hydrolases"/>
    <property type="match status" value="1"/>
</dbReference>
<gene>
    <name evidence="4" type="primary">lptB_3</name>
    <name evidence="4" type="ORF">CB4_03558</name>
</gene>
<evidence type="ECO:0000313" key="5">
    <source>
        <dbReference type="Proteomes" id="UP000217696"/>
    </source>
</evidence>
<dbReference type="InterPro" id="IPR003439">
    <property type="entry name" value="ABC_transporter-like_ATP-bd"/>
</dbReference>
<keyword evidence="5" id="KW-1185">Reference proteome</keyword>
<dbReference type="GO" id="GO:0016887">
    <property type="term" value="F:ATP hydrolysis activity"/>
    <property type="evidence" value="ECO:0007669"/>
    <property type="project" value="InterPro"/>
</dbReference>
<evidence type="ECO:0000256" key="2">
    <source>
        <dbReference type="ARBA" id="ARBA00022741"/>
    </source>
</evidence>
<proteinExistence type="predicted"/>
<keyword evidence="3 4" id="KW-0067">ATP-binding</keyword>
<dbReference type="GO" id="GO:0015808">
    <property type="term" value="P:L-alanine transport"/>
    <property type="evidence" value="ECO:0007669"/>
    <property type="project" value="TreeGrafter"/>
</dbReference>
<dbReference type="GO" id="GO:0015188">
    <property type="term" value="F:L-isoleucine transmembrane transporter activity"/>
    <property type="evidence" value="ECO:0007669"/>
    <property type="project" value="TreeGrafter"/>
</dbReference>
<dbReference type="AlphaFoldDB" id="A0A0U5BMD4"/>
<dbReference type="InterPro" id="IPR051120">
    <property type="entry name" value="ABC_AA/LPS_Transport"/>
</dbReference>
<dbReference type="InterPro" id="IPR027417">
    <property type="entry name" value="P-loop_NTPase"/>
</dbReference>
<organism evidence="4 5">
    <name type="scientific">Aneurinibacillus soli</name>
    <dbReference type="NCBI Taxonomy" id="1500254"/>
    <lineage>
        <taxon>Bacteria</taxon>
        <taxon>Bacillati</taxon>
        <taxon>Bacillota</taxon>
        <taxon>Bacilli</taxon>
        <taxon>Bacillales</taxon>
        <taxon>Paenibacillaceae</taxon>
        <taxon>Aneurinibacillus group</taxon>
        <taxon>Aneurinibacillus</taxon>
    </lineage>
</organism>
<dbReference type="GO" id="GO:0005886">
    <property type="term" value="C:plasma membrane"/>
    <property type="evidence" value="ECO:0007669"/>
    <property type="project" value="TreeGrafter"/>
</dbReference>
<dbReference type="Pfam" id="PF00005">
    <property type="entry name" value="ABC_tran"/>
    <property type="match status" value="1"/>
</dbReference>
<dbReference type="FunFam" id="3.40.50.300:FF:000421">
    <property type="entry name" value="Branched-chain amino acid ABC transporter ATP-binding protein"/>
    <property type="match status" value="1"/>
</dbReference>
<evidence type="ECO:0000256" key="3">
    <source>
        <dbReference type="ARBA" id="ARBA00022840"/>
    </source>
</evidence>
<protein>
    <submittedName>
        <fullName evidence="4">Lipopolysaccharide export system ATP-binding protein LptB</fullName>
        <ecNumber evidence="4">3.6.3.-</ecNumber>
    </submittedName>
</protein>
<reference evidence="4 5" key="1">
    <citation type="submission" date="2015-12" db="EMBL/GenBank/DDBJ databases">
        <title>Genome sequence of Aneurinibacillus soli.</title>
        <authorList>
            <person name="Lee J.S."/>
            <person name="Lee K.C."/>
            <person name="Kim K.K."/>
            <person name="Lee B.W."/>
        </authorList>
    </citation>
    <scope>NUCLEOTIDE SEQUENCE [LARGE SCALE GENOMIC DNA]</scope>
    <source>
        <strain evidence="4 5">CB4</strain>
    </source>
</reference>
<dbReference type="GO" id="GO:0015192">
    <property type="term" value="F:L-phenylalanine transmembrane transporter activity"/>
    <property type="evidence" value="ECO:0007669"/>
    <property type="project" value="TreeGrafter"/>
</dbReference>
<dbReference type="GO" id="GO:1903805">
    <property type="term" value="P:L-valine import across plasma membrane"/>
    <property type="evidence" value="ECO:0007669"/>
    <property type="project" value="TreeGrafter"/>
</dbReference>
<dbReference type="Proteomes" id="UP000217696">
    <property type="component" value="Chromosome"/>
</dbReference>
<dbReference type="GO" id="GO:1903806">
    <property type="term" value="P:L-isoleucine import across plasma membrane"/>
    <property type="evidence" value="ECO:0007669"/>
    <property type="project" value="TreeGrafter"/>
</dbReference>